<accession>A0ABP0KJ35</accession>
<evidence type="ECO:0000313" key="2">
    <source>
        <dbReference type="Proteomes" id="UP001642464"/>
    </source>
</evidence>
<dbReference type="EMBL" id="CAXAMM010011632">
    <property type="protein sequence ID" value="CAK9026646.1"/>
    <property type="molecule type" value="Genomic_DNA"/>
</dbReference>
<reference evidence="1 2" key="1">
    <citation type="submission" date="2024-02" db="EMBL/GenBank/DDBJ databases">
        <authorList>
            <person name="Chen Y."/>
            <person name="Shah S."/>
            <person name="Dougan E. K."/>
            <person name="Thang M."/>
            <person name="Chan C."/>
        </authorList>
    </citation>
    <scope>NUCLEOTIDE SEQUENCE [LARGE SCALE GENOMIC DNA]</scope>
</reference>
<organism evidence="1 2">
    <name type="scientific">Durusdinium trenchii</name>
    <dbReference type="NCBI Taxonomy" id="1381693"/>
    <lineage>
        <taxon>Eukaryota</taxon>
        <taxon>Sar</taxon>
        <taxon>Alveolata</taxon>
        <taxon>Dinophyceae</taxon>
        <taxon>Suessiales</taxon>
        <taxon>Symbiodiniaceae</taxon>
        <taxon>Durusdinium</taxon>
    </lineage>
</organism>
<proteinExistence type="predicted"/>
<sequence length="133" mass="15463">EIASNYVYVRPAVEEFPTCVPGSVFLTDVWLMLDQKLEGKLLVHPTRDGKQLQAGREASRLKRLVGALRYLYRNSALVDCETTLMYRVFNDGFPGPIRRAQLRPARRDRLERRVLPEEDEEEARRLKEFGDKV</sequence>
<protein>
    <submittedName>
        <fullName evidence="1">Uncharacterized protein</fullName>
    </submittedName>
</protein>
<comment type="caution">
    <text evidence="1">The sequence shown here is derived from an EMBL/GenBank/DDBJ whole genome shotgun (WGS) entry which is preliminary data.</text>
</comment>
<feature type="non-terminal residue" evidence="1">
    <location>
        <position position="1"/>
    </location>
</feature>
<dbReference type="Proteomes" id="UP001642464">
    <property type="component" value="Unassembled WGS sequence"/>
</dbReference>
<evidence type="ECO:0000313" key="1">
    <source>
        <dbReference type="EMBL" id="CAK9026646.1"/>
    </source>
</evidence>
<keyword evidence="2" id="KW-1185">Reference proteome</keyword>
<gene>
    <name evidence="1" type="ORF">SCF082_LOCUS17593</name>
</gene>
<name>A0ABP0KJ35_9DINO</name>